<gene>
    <name evidence="2" type="ORF">IAC51_03480</name>
</gene>
<feature type="signal peptide" evidence="1">
    <location>
        <begin position="1"/>
        <end position="23"/>
    </location>
</feature>
<evidence type="ECO:0000313" key="2">
    <source>
        <dbReference type="EMBL" id="MBO8439692.1"/>
    </source>
</evidence>
<dbReference type="EMBL" id="JADIMV010000056">
    <property type="protein sequence ID" value="MBO8439692.1"/>
    <property type="molecule type" value="Genomic_DNA"/>
</dbReference>
<protein>
    <recommendedName>
        <fullName evidence="4">Lipoprotein</fullName>
    </recommendedName>
</protein>
<dbReference type="Proteomes" id="UP000712007">
    <property type="component" value="Unassembled WGS sequence"/>
</dbReference>
<dbReference type="AlphaFoldDB" id="A0A940DL04"/>
<evidence type="ECO:0000256" key="1">
    <source>
        <dbReference type="SAM" id="SignalP"/>
    </source>
</evidence>
<proteinExistence type="predicted"/>
<dbReference type="PROSITE" id="PS51257">
    <property type="entry name" value="PROKAR_LIPOPROTEIN"/>
    <property type="match status" value="1"/>
</dbReference>
<reference evidence="2" key="1">
    <citation type="submission" date="2020-10" db="EMBL/GenBank/DDBJ databases">
        <authorList>
            <person name="Gilroy R."/>
        </authorList>
    </citation>
    <scope>NUCLEOTIDE SEQUENCE</scope>
    <source>
        <strain evidence="2">3924</strain>
    </source>
</reference>
<name>A0A940DL04_9BACT</name>
<feature type="chain" id="PRO_5037093317" description="Lipoprotein" evidence="1">
    <location>
        <begin position="24"/>
        <end position="192"/>
    </location>
</feature>
<keyword evidence="1" id="KW-0732">Signal</keyword>
<accession>A0A940DL04</accession>
<evidence type="ECO:0008006" key="4">
    <source>
        <dbReference type="Google" id="ProtNLM"/>
    </source>
</evidence>
<organism evidence="2 3">
    <name type="scientific">Candidatus Aphodosoma intestinipullorum</name>
    <dbReference type="NCBI Taxonomy" id="2840674"/>
    <lineage>
        <taxon>Bacteria</taxon>
        <taxon>Pseudomonadati</taxon>
        <taxon>Bacteroidota</taxon>
        <taxon>Bacteroidia</taxon>
        <taxon>Bacteroidales</taxon>
        <taxon>Candidatus Aphodosoma</taxon>
    </lineage>
</organism>
<sequence length="192" mass="20856">MKKVKKSVLAAACAVAVAVGFTACEKNGEEGPFENKYLAYGAVVDLEGQNLNRYFITLNDTTVTADEFGQVNGGNGISVQLEFFSSGESEPQTGEYTISETATPENPEDMKLRAGNISTGLFYGVFVVNITDGQVFQEDDPFIAVCGEDECTMTLEKNGDEWTVTADITHLDGTTHEYKYVGPLEFVPGQYN</sequence>
<evidence type="ECO:0000313" key="3">
    <source>
        <dbReference type="Proteomes" id="UP000712007"/>
    </source>
</evidence>
<reference evidence="2" key="2">
    <citation type="journal article" date="2021" name="PeerJ">
        <title>Extensive microbial diversity within the chicken gut microbiome revealed by metagenomics and culture.</title>
        <authorList>
            <person name="Gilroy R."/>
            <person name="Ravi A."/>
            <person name="Getino M."/>
            <person name="Pursley I."/>
            <person name="Horton D.L."/>
            <person name="Alikhan N.F."/>
            <person name="Baker D."/>
            <person name="Gharbi K."/>
            <person name="Hall N."/>
            <person name="Watson M."/>
            <person name="Adriaenssens E.M."/>
            <person name="Foster-Nyarko E."/>
            <person name="Jarju S."/>
            <person name="Secka A."/>
            <person name="Antonio M."/>
            <person name="Oren A."/>
            <person name="Chaudhuri R.R."/>
            <person name="La Ragione R."/>
            <person name="Hildebrand F."/>
            <person name="Pallen M.J."/>
        </authorList>
    </citation>
    <scope>NUCLEOTIDE SEQUENCE</scope>
    <source>
        <strain evidence="2">3924</strain>
    </source>
</reference>
<comment type="caution">
    <text evidence="2">The sequence shown here is derived from an EMBL/GenBank/DDBJ whole genome shotgun (WGS) entry which is preliminary data.</text>
</comment>